<dbReference type="eggNOG" id="ENOG502SFW8">
    <property type="taxonomic scope" value="Eukaryota"/>
</dbReference>
<dbReference type="AlphaFoldDB" id="S8E8B8"/>
<dbReference type="STRING" id="743788.S8E8B8"/>
<proteinExistence type="predicted"/>
<sequence length="164" mass="17895">MRRAAVSPRYSAHLRTRRELYIGYSLHPAQSPPLSYPAWGLASLFFASALTPRRISAPSLMSRVGFGAIFTGAGYILSCGDAYNGSGITTAWSLAYMLFHLRNAITTQRSPVTLGLAAATTAAASLYGTEYFVLQDSHSCARERLNPFRAERSRHLCPTTTSND</sequence>
<dbReference type="InParanoid" id="S8E8B8"/>
<evidence type="ECO:0000313" key="1">
    <source>
        <dbReference type="EMBL" id="EPT00883.1"/>
    </source>
</evidence>
<organism evidence="1 2">
    <name type="scientific">Fomitopsis schrenkii</name>
    <name type="common">Brown rot fungus</name>
    <dbReference type="NCBI Taxonomy" id="2126942"/>
    <lineage>
        <taxon>Eukaryota</taxon>
        <taxon>Fungi</taxon>
        <taxon>Dikarya</taxon>
        <taxon>Basidiomycota</taxon>
        <taxon>Agaricomycotina</taxon>
        <taxon>Agaricomycetes</taxon>
        <taxon>Polyporales</taxon>
        <taxon>Fomitopsis</taxon>
    </lineage>
</organism>
<accession>S8E8B8</accession>
<protein>
    <submittedName>
        <fullName evidence="1">Uncharacterized protein</fullName>
    </submittedName>
</protein>
<dbReference type="InterPro" id="IPR019419">
    <property type="entry name" value="AIM19"/>
</dbReference>
<dbReference type="OrthoDB" id="5554402at2759"/>
<keyword evidence="2" id="KW-1185">Reference proteome</keyword>
<dbReference type="PANTHER" id="PTHR28177:SF1">
    <property type="entry name" value="ALTERED INHERITANCE OF MITOCHONDRIA PROTEIN 19, MITOCHONDRIAL"/>
    <property type="match status" value="1"/>
</dbReference>
<dbReference type="HOGENOM" id="CLU_1619043_0_0_1"/>
<reference evidence="1 2" key="1">
    <citation type="journal article" date="2012" name="Science">
        <title>The Paleozoic origin of enzymatic lignin decomposition reconstructed from 31 fungal genomes.</title>
        <authorList>
            <person name="Floudas D."/>
            <person name="Binder M."/>
            <person name="Riley R."/>
            <person name="Barry K."/>
            <person name="Blanchette R.A."/>
            <person name="Henrissat B."/>
            <person name="Martinez A.T."/>
            <person name="Otillar R."/>
            <person name="Spatafora J.W."/>
            <person name="Yadav J.S."/>
            <person name="Aerts A."/>
            <person name="Benoit I."/>
            <person name="Boyd A."/>
            <person name="Carlson A."/>
            <person name="Copeland A."/>
            <person name="Coutinho P.M."/>
            <person name="de Vries R.P."/>
            <person name="Ferreira P."/>
            <person name="Findley K."/>
            <person name="Foster B."/>
            <person name="Gaskell J."/>
            <person name="Glotzer D."/>
            <person name="Gorecki P."/>
            <person name="Heitman J."/>
            <person name="Hesse C."/>
            <person name="Hori C."/>
            <person name="Igarashi K."/>
            <person name="Jurgens J.A."/>
            <person name="Kallen N."/>
            <person name="Kersten P."/>
            <person name="Kohler A."/>
            <person name="Kuees U."/>
            <person name="Kumar T.K.A."/>
            <person name="Kuo A."/>
            <person name="LaButti K."/>
            <person name="Larrondo L.F."/>
            <person name="Lindquist E."/>
            <person name="Ling A."/>
            <person name="Lombard V."/>
            <person name="Lucas S."/>
            <person name="Lundell T."/>
            <person name="Martin R."/>
            <person name="McLaughlin D.J."/>
            <person name="Morgenstern I."/>
            <person name="Morin E."/>
            <person name="Murat C."/>
            <person name="Nagy L.G."/>
            <person name="Nolan M."/>
            <person name="Ohm R.A."/>
            <person name="Patyshakuliyeva A."/>
            <person name="Rokas A."/>
            <person name="Ruiz-Duenas F.J."/>
            <person name="Sabat G."/>
            <person name="Salamov A."/>
            <person name="Samejima M."/>
            <person name="Schmutz J."/>
            <person name="Slot J.C."/>
            <person name="St John F."/>
            <person name="Stenlid J."/>
            <person name="Sun H."/>
            <person name="Sun S."/>
            <person name="Syed K."/>
            <person name="Tsang A."/>
            <person name="Wiebenga A."/>
            <person name="Young D."/>
            <person name="Pisabarro A."/>
            <person name="Eastwood D.C."/>
            <person name="Martin F."/>
            <person name="Cullen D."/>
            <person name="Grigoriev I.V."/>
            <person name="Hibbett D.S."/>
        </authorList>
    </citation>
    <scope>NUCLEOTIDE SEQUENCE</scope>
    <source>
        <strain evidence="2">FP-58527</strain>
    </source>
</reference>
<gene>
    <name evidence="1" type="ORF">FOMPIDRAFT_1121729</name>
</gene>
<name>S8E8B8_FOMSC</name>
<evidence type="ECO:0000313" key="2">
    <source>
        <dbReference type="Proteomes" id="UP000015241"/>
    </source>
</evidence>
<dbReference type="EMBL" id="KE504146">
    <property type="protein sequence ID" value="EPT00883.1"/>
    <property type="molecule type" value="Genomic_DNA"/>
</dbReference>
<dbReference type="GO" id="GO:0005739">
    <property type="term" value="C:mitochondrion"/>
    <property type="evidence" value="ECO:0007669"/>
    <property type="project" value="TreeGrafter"/>
</dbReference>
<dbReference type="PANTHER" id="PTHR28177">
    <property type="entry name" value="ALTERED INHERITANCE OF MITOCHONDRIA PROTEIN 19, MITOCHONDRIAL"/>
    <property type="match status" value="1"/>
</dbReference>
<dbReference type="Proteomes" id="UP000015241">
    <property type="component" value="Unassembled WGS sequence"/>
</dbReference>
<dbReference type="Pfam" id="PF10315">
    <property type="entry name" value="Aim19"/>
    <property type="match status" value="1"/>
</dbReference>